<name>A0A6A6HP56_VIRVR</name>
<dbReference type="EMBL" id="ML991773">
    <property type="protein sequence ID" value="KAF2239260.1"/>
    <property type="molecule type" value="Genomic_DNA"/>
</dbReference>
<reference evidence="4" key="1">
    <citation type="journal article" date="2020" name="Stud. Mycol.">
        <title>101 Dothideomycetes genomes: a test case for predicting lifestyles and emergence of pathogens.</title>
        <authorList>
            <person name="Haridas S."/>
            <person name="Albert R."/>
            <person name="Binder M."/>
            <person name="Bloem J."/>
            <person name="Labutti K."/>
            <person name="Salamov A."/>
            <person name="Andreopoulos B."/>
            <person name="Baker S."/>
            <person name="Barry K."/>
            <person name="Bills G."/>
            <person name="Bluhm B."/>
            <person name="Cannon C."/>
            <person name="Castanera R."/>
            <person name="Culley D."/>
            <person name="Daum C."/>
            <person name="Ezra D."/>
            <person name="Gonzalez J."/>
            <person name="Henrissat B."/>
            <person name="Kuo A."/>
            <person name="Liang C."/>
            <person name="Lipzen A."/>
            <person name="Lutzoni F."/>
            <person name="Magnuson J."/>
            <person name="Mondo S."/>
            <person name="Nolan M."/>
            <person name="Ohm R."/>
            <person name="Pangilinan J."/>
            <person name="Park H.-J."/>
            <person name="Ramirez L."/>
            <person name="Alfaro M."/>
            <person name="Sun H."/>
            <person name="Tritt A."/>
            <person name="Yoshinaga Y."/>
            <person name="Zwiers L.-H."/>
            <person name="Turgeon B."/>
            <person name="Goodwin S."/>
            <person name="Spatafora J."/>
            <person name="Crous P."/>
            <person name="Grigoriev I."/>
        </authorList>
    </citation>
    <scope>NUCLEOTIDE SEQUENCE</scope>
    <source>
        <strain evidence="4">Tuck. ex Michener</strain>
    </source>
</reference>
<evidence type="ECO:0000259" key="2">
    <source>
        <dbReference type="Pfam" id="PF24809"/>
    </source>
</evidence>
<dbReference type="Proteomes" id="UP000800092">
    <property type="component" value="Unassembled WGS sequence"/>
</dbReference>
<dbReference type="InterPro" id="IPR027417">
    <property type="entry name" value="P-loop_NTPase"/>
</dbReference>
<dbReference type="Pfam" id="PF24883">
    <property type="entry name" value="NPHP3_N"/>
    <property type="match status" value="1"/>
</dbReference>
<keyword evidence="5" id="KW-1185">Reference proteome</keyword>
<dbReference type="PANTHER" id="PTHR10039:SF14">
    <property type="entry name" value="NACHT DOMAIN-CONTAINING PROTEIN"/>
    <property type="match status" value="1"/>
</dbReference>
<dbReference type="OrthoDB" id="7464126at2759"/>
<organism evidence="4 5">
    <name type="scientific">Viridothelium virens</name>
    <name type="common">Speckled blister lichen</name>
    <name type="synonym">Trypethelium virens</name>
    <dbReference type="NCBI Taxonomy" id="1048519"/>
    <lineage>
        <taxon>Eukaryota</taxon>
        <taxon>Fungi</taxon>
        <taxon>Dikarya</taxon>
        <taxon>Ascomycota</taxon>
        <taxon>Pezizomycotina</taxon>
        <taxon>Dothideomycetes</taxon>
        <taxon>Dothideomycetes incertae sedis</taxon>
        <taxon>Trypetheliales</taxon>
        <taxon>Trypetheliaceae</taxon>
        <taxon>Viridothelium</taxon>
    </lineage>
</organism>
<sequence>MAVPLPNRNPFAVAIDSFIADIKRNEDVRSPFYNEVIKQASAKGNGLGAHCAEQLSAFIIELEKKQKRDNKTLRITDKLRPLMAGLNEYAQACDIMIQAAPAAAVLLYGGVRLVLHLCQNFYKCFDTVLDIMEEIGHLLKCYELFAQAYQPSGDLQSLLVESYKNIITFWQKASKLLSRKIIKTLLSNIVKPLYAEWQKCREGLHRDKERVQMLAQATEADMRRQRDAQQSKQKQQELRKQIVDWIKACEDLDVRSDIRANMDLHYGHSCEWLFENPRFRAWNEAKKTTAIWYNAPPGAGKTILTSTVVRSLQDKGQKTAVFFSSFSDPVKKHPITALRCLALQLLTLTASIPDKVLRLYEDDFENHHFKLMDPYIAVEVVEAFIKQVGRVHIFVDGLDECGAPQQLLGYLSRLLQAKTLGIVKWFFSSRPEREIRACMQKHNVNSIEAPMDSLLSDIKVFIKAQMENKLDHHCEGCVEFWTNASEGNFLWTTLMLRVMEGEGLTCEEEIDEELKKFPKGLTGCYMRSLEQLTRRPERHQQLARRILTMIVGAVQPLRLSELAHALAASAGGPHDFSVKRVPKAELIEELSSNLIVFDRSSKGDEMDPLLKIAHKSILDFLQQDPRTLGAKDDLHQFFVSSKTASYELGQSSLNYLNYARYHQEQDISELLHLPEHAFLKHAATFWHQYLNNVKHSPDLFDQIVDFVKSPAFWSCIAVQSKVAPHLFARYREIEHGGFSLEATGPTTQDIEKYVNYAVPLPMWLDEYEPEGQQIIGGLHKFVKEWHPVLNSYPSALNQCKMDDGWDKIIPGQHVWISKRVNFHSCQGNSIDQIFTKLAIKDVREDRSTSNSWTVALFGILPTKMGIIPQWLKLRIGSSGLTPLAGSQPTEPLPVQYTKGSEIFSMKFAWGGSCFFFDPVTLRLTSLQPKGQAPVASIPEPYQELGQGSWRISSKSISGSCNDEAGDQHAVAFHCISQTLTMNDSSSKYDSAFGSTTSSAYDDTDSDDGSASDSSCDSEYDQHVRHCMLFVCGAESPIYAFWTGPAERSDVVCAFHPTEKLAVWSHSAQELKVTHLSSGRTESTILPEPADVKLSPVATVRKEFRFSESGQDLLYLLYIASETENGIKQTVSMSSFHFSSTDSDGFLLQRTHQTHTISYECSGSIQYPLILTCWTSENLYIALPPLSSQTKILRLRLPDSLSSGKSATENFQTLRDSIFFPYSTSYRDPKLKVIEKCGGKDVLLLALDAKISYASESSEQHFMLQAPSIMSWEMSAQDDWRDWNPSADEQSEKLRDEKDQCKMLRGTFVDADKRFNVPIRSGLDWRKKAFLSCA</sequence>
<dbReference type="Pfam" id="PF24809">
    <property type="entry name" value="DUF7708"/>
    <property type="match status" value="1"/>
</dbReference>
<evidence type="ECO:0000313" key="5">
    <source>
        <dbReference type="Proteomes" id="UP000800092"/>
    </source>
</evidence>
<evidence type="ECO:0000313" key="4">
    <source>
        <dbReference type="EMBL" id="KAF2239260.1"/>
    </source>
</evidence>
<keyword evidence="1" id="KW-0677">Repeat</keyword>
<evidence type="ECO:0000256" key="1">
    <source>
        <dbReference type="ARBA" id="ARBA00022737"/>
    </source>
</evidence>
<dbReference type="Gene3D" id="3.40.50.300">
    <property type="entry name" value="P-loop containing nucleotide triphosphate hydrolases"/>
    <property type="match status" value="1"/>
</dbReference>
<accession>A0A6A6HP56</accession>
<feature type="domain" description="Nephrocystin 3-like N-terminal" evidence="3">
    <location>
        <begin position="269"/>
        <end position="430"/>
    </location>
</feature>
<protein>
    <submittedName>
        <fullName evidence="4">Uncharacterized protein</fullName>
    </submittedName>
</protein>
<dbReference type="InterPro" id="IPR056125">
    <property type="entry name" value="DUF7708"/>
</dbReference>
<evidence type="ECO:0000259" key="3">
    <source>
        <dbReference type="Pfam" id="PF24883"/>
    </source>
</evidence>
<gene>
    <name evidence="4" type="ORF">EV356DRAFT_167690</name>
</gene>
<proteinExistence type="predicted"/>
<dbReference type="InterPro" id="IPR056884">
    <property type="entry name" value="NPHP3-like_N"/>
</dbReference>
<dbReference type="PANTHER" id="PTHR10039">
    <property type="entry name" value="AMELOGENIN"/>
    <property type="match status" value="1"/>
</dbReference>
<feature type="domain" description="DUF7708" evidence="2">
    <location>
        <begin position="82"/>
        <end position="219"/>
    </location>
</feature>